<evidence type="ECO:0000256" key="1">
    <source>
        <dbReference type="SAM" id="MobiDB-lite"/>
    </source>
</evidence>
<sequence length="100" mass="11010">MPYTDNILPMKYSNQVHSAVEPVEEEKNVRKFGSFTVVLFVSESSNDPAMVTNPSSSVGCAFMGAVEFNIAASNWKEPELSSSDVHNDDDIVRVADEKQP</sequence>
<keyword evidence="3" id="KW-1185">Reference proteome</keyword>
<name>A0ABD6F1E2_9BILA</name>
<evidence type="ECO:0000313" key="2">
    <source>
        <dbReference type="EMBL" id="MFH4983861.1"/>
    </source>
</evidence>
<comment type="caution">
    <text evidence="2">The sequence shown here is derived from an EMBL/GenBank/DDBJ whole genome shotgun (WGS) entry which is preliminary data.</text>
</comment>
<feature type="compositionally biased region" description="Basic and acidic residues" evidence="1">
    <location>
        <begin position="85"/>
        <end position="100"/>
    </location>
</feature>
<accession>A0ABD6F1E2</accession>
<dbReference type="Proteomes" id="UP001608902">
    <property type="component" value="Unassembled WGS sequence"/>
</dbReference>
<feature type="region of interest" description="Disordered" evidence="1">
    <location>
        <begin position="79"/>
        <end position="100"/>
    </location>
</feature>
<reference evidence="2 3" key="1">
    <citation type="submission" date="2024-08" db="EMBL/GenBank/DDBJ databases">
        <title>Gnathostoma spinigerum genome.</title>
        <authorList>
            <person name="Gonzalez-Bertolin B."/>
            <person name="Monzon S."/>
            <person name="Zaballos A."/>
            <person name="Jimenez P."/>
            <person name="Dekumyoy P."/>
            <person name="Varona S."/>
            <person name="Cuesta I."/>
            <person name="Sumanam S."/>
            <person name="Adisakwattana P."/>
            <person name="Gasser R.B."/>
            <person name="Hernandez-Gonzalez A."/>
            <person name="Young N.D."/>
            <person name="Perteguer M.J."/>
        </authorList>
    </citation>
    <scope>NUCLEOTIDE SEQUENCE [LARGE SCALE GENOMIC DNA]</scope>
    <source>
        <strain evidence="2">AL3</strain>
        <tissue evidence="2">Liver</tissue>
    </source>
</reference>
<proteinExistence type="predicted"/>
<gene>
    <name evidence="2" type="ORF">AB6A40_010570</name>
</gene>
<protein>
    <submittedName>
        <fullName evidence="2">Uncharacterized protein</fullName>
    </submittedName>
</protein>
<dbReference type="AlphaFoldDB" id="A0ABD6F1E2"/>
<organism evidence="2 3">
    <name type="scientific">Gnathostoma spinigerum</name>
    <dbReference type="NCBI Taxonomy" id="75299"/>
    <lineage>
        <taxon>Eukaryota</taxon>
        <taxon>Metazoa</taxon>
        <taxon>Ecdysozoa</taxon>
        <taxon>Nematoda</taxon>
        <taxon>Chromadorea</taxon>
        <taxon>Rhabditida</taxon>
        <taxon>Spirurina</taxon>
        <taxon>Gnathostomatomorpha</taxon>
        <taxon>Gnathostomatoidea</taxon>
        <taxon>Gnathostomatidae</taxon>
        <taxon>Gnathostoma</taxon>
    </lineage>
</organism>
<evidence type="ECO:0000313" key="3">
    <source>
        <dbReference type="Proteomes" id="UP001608902"/>
    </source>
</evidence>
<dbReference type="EMBL" id="JBGFUD010014162">
    <property type="protein sequence ID" value="MFH4983861.1"/>
    <property type="molecule type" value="Genomic_DNA"/>
</dbReference>